<dbReference type="Proteomes" id="UP001215598">
    <property type="component" value="Unassembled WGS sequence"/>
</dbReference>
<reference evidence="2" key="1">
    <citation type="submission" date="2023-03" db="EMBL/GenBank/DDBJ databases">
        <title>Massive genome expansion in bonnet fungi (Mycena s.s.) driven by repeated elements and novel gene families across ecological guilds.</title>
        <authorList>
            <consortium name="Lawrence Berkeley National Laboratory"/>
            <person name="Harder C.B."/>
            <person name="Miyauchi S."/>
            <person name="Viragh M."/>
            <person name="Kuo A."/>
            <person name="Thoen E."/>
            <person name="Andreopoulos B."/>
            <person name="Lu D."/>
            <person name="Skrede I."/>
            <person name="Drula E."/>
            <person name="Henrissat B."/>
            <person name="Morin E."/>
            <person name="Kohler A."/>
            <person name="Barry K."/>
            <person name="LaButti K."/>
            <person name="Morin E."/>
            <person name="Salamov A."/>
            <person name="Lipzen A."/>
            <person name="Mereny Z."/>
            <person name="Hegedus B."/>
            <person name="Baldrian P."/>
            <person name="Stursova M."/>
            <person name="Weitz H."/>
            <person name="Taylor A."/>
            <person name="Grigoriev I.V."/>
            <person name="Nagy L.G."/>
            <person name="Martin F."/>
            <person name="Kauserud H."/>
        </authorList>
    </citation>
    <scope>NUCLEOTIDE SEQUENCE</scope>
    <source>
        <strain evidence="2">CBHHK182m</strain>
    </source>
</reference>
<evidence type="ECO:0000313" key="2">
    <source>
        <dbReference type="EMBL" id="KAJ7719895.1"/>
    </source>
</evidence>
<proteinExistence type="predicted"/>
<feature type="compositionally biased region" description="Basic and acidic residues" evidence="1">
    <location>
        <begin position="290"/>
        <end position="315"/>
    </location>
</feature>
<feature type="region of interest" description="Disordered" evidence="1">
    <location>
        <begin position="1"/>
        <end position="22"/>
    </location>
</feature>
<keyword evidence="3" id="KW-1185">Reference proteome</keyword>
<accession>A0AAD7HGN5</accession>
<sequence length="443" mass="49209">MAENKIPKVIEKPSRSVGSSDEYLASSGQLSSDCLFLHHRSVSAHVHSPLFLSNLGNPAIKLELIEGHELNSHREGHSGPRHRDDQRAMPLIDGCRRESFQELSLVKSPNLRKVSHAIKIVATSVSVSRNDSVEIATNCLRSIYMHSIRASTDLVGGDFMHFFITHNAWPLSRKCGHRLNFGFMQPWEHIYGVLYIVMIGLGGPPSLCIMSYSTVHPDELDVVAPACEKIVPQKVDQAVELLTFDGEEYCPHADNVGPSLLEKRGIQKPLTHSFNGKPSGNSSPGGPFVRESRKGHPKEEALDDGKVGAKDANRYDLRDLHRTHCQLAVSRRGGKGNLKADQSRTLKKYDNKQSQVQPESPLPKIAKVFKKFVGTKKIVQQLEKITREVFPDLEPGERPGLSPNLPPLALTLLVNGGLIMVRLPAPRRSTQPPIVAQLFWRDF</sequence>
<feature type="compositionally biased region" description="Basic and acidic residues" evidence="1">
    <location>
        <begin position="1"/>
        <end position="14"/>
    </location>
</feature>
<dbReference type="EMBL" id="JARKIB010000246">
    <property type="protein sequence ID" value="KAJ7719895.1"/>
    <property type="molecule type" value="Genomic_DNA"/>
</dbReference>
<feature type="region of interest" description="Disordered" evidence="1">
    <location>
        <begin position="269"/>
        <end position="315"/>
    </location>
</feature>
<gene>
    <name evidence="2" type="ORF">B0H16DRAFT_1474626</name>
</gene>
<feature type="compositionally biased region" description="Low complexity" evidence="1">
    <location>
        <begin position="273"/>
        <end position="288"/>
    </location>
</feature>
<protein>
    <submittedName>
        <fullName evidence="2">Uncharacterized protein</fullName>
    </submittedName>
</protein>
<comment type="caution">
    <text evidence="2">The sequence shown here is derived from an EMBL/GenBank/DDBJ whole genome shotgun (WGS) entry which is preliminary data.</text>
</comment>
<evidence type="ECO:0000256" key="1">
    <source>
        <dbReference type="SAM" id="MobiDB-lite"/>
    </source>
</evidence>
<name>A0AAD7HGN5_9AGAR</name>
<organism evidence="2 3">
    <name type="scientific">Mycena metata</name>
    <dbReference type="NCBI Taxonomy" id="1033252"/>
    <lineage>
        <taxon>Eukaryota</taxon>
        <taxon>Fungi</taxon>
        <taxon>Dikarya</taxon>
        <taxon>Basidiomycota</taxon>
        <taxon>Agaricomycotina</taxon>
        <taxon>Agaricomycetes</taxon>
        <taxon>Agaricomycetidae</taxon>
        <taxon>Agaricales</taxon>
        <taxon>Marasmiineae</taxon>
        <taxon>Mycenaceae</taxon>
        <taxon>Mycena</taxon>
    </lineage>
</organism>
<evidence type="ECO:0000313" key="3">
    <source>
        <dbReference type="Proteomes" id="UP001215598"/>
    </source>
</evidence>
<dbReference type="AlphaFoldDB" id="A0AAD7HGN5"/>